<comment type="caution">
    <text evidence="11">The sequence shown here is derived from an EMBL/GenBank/DDBJ whole genome shotgun (WGS) entry which is preliminary data.</text>
</comment>
<dbReference type="FunCoup" id="A0A0J6ZMK6">
    <property type="interactions" value="431"/>
</dbReference>
<dbReference type="STRING" id="39029.BSR42_11840"/>
<dbReference type="GO" id="GO:0046166">
    <property type="term" value="P:glyceraldehyde-3-phosphate biosynthetic process"/>
    <property type="evidence" value="ECO:0007669"/>
    <property type="project" value="TreeGrafter"/>
</dbReference>
<feature type="binding site" evidence="9">
    <location>
        <position position="173"/>
    </location>
    <ligand>
        <name>substrate</name>
    </ligand>
</feature>
<gene>
    <name evidence="9" type="primary">tpiA</name>
    <name evidence="11" type="ORF">AB840_09730</name>
</gene>
<evidence type="ECO:0000256" key="1">
    <source>
        <dbReference type="ARBA" id="ARBA00004680"/>
    </source>
</evidence>
<feature type="active site" description="Proton acceptor" evidence="9">
    <location>
        <position position="167"/>
    </location>
</feature>
<evidence type="ECO:0000256" key="7">
    <source>
        <dbReference type="ARBA" id="ARBA00023152"/>
    </source>
</evidence>
<comment type="pathway">
    <text evidence="1 9 10">Carbohydrate degradation; glycolysis; D-glyceraldehyde 3-phosphate from glycerone phosphate: step 1/1.</text>
</comment>
<comment type="function">
    <text evidence="9">Involved in the gluconeogenesis. Catalyzes stereospecifically the conversion of dihydroxyacetone phosphate (DHAP) to D-glyceraldehyde-3-phosphate (G3P).</text>
</comment>
<dbReference type="UniPathway" id="UPA00138"/>
<dbReference type="NCBIfam" id="TIGR00419">
    <property type="entry name" value="tim"/>
    <property type="match status" value="1"/>
</dbReference>
<keyword evidence="5 9" id="KW-0312">Gluconeogenesis</keyword>
<dbReference type="GO" id="GO:0006094">
    <property type="term" value="P:gluconeogenesis"/>
    <property type="evidence" value="ECO:0007669"/>
    <property type="project" value="UniProtKB-UniRule"/>
</dbReference>
<feature type="binding site" evidence="9">
    <location>
        <position position="213"/>
    </location>
    <ligand>
        <name>substrate</name>
    </ligand>
</feature>
<dbReference type="PATRIC" id="fig|1122219.3.peg.1766"/>
<evidence type="ECO:0000313" key="11">
    <source>
        <dbReference type="EMBL" id="KMO86126.1"/>
    </source>
</evidence>
<dbReference type="PROSITE" id="PS51440">
    <property type="entry name" value="TIM_2"/>
    <property type="match status" value="1"/>
</dbReference>
<evidence type="ECO:0000256" key="9">
    <source>
        <dbReference type="HAMAP-Rule" id="MF_00147"/>
    </source>
</evidence>
<dbReference type="EC" id="5.3.1.1" evidence="3 9"/>
<name>A0A0J6ZMK6_9FIRM</name>
<dbReference type="InterPro" id="IPR013785">
    <property type="entry name" value="Aldolase_TIM"/>
</dbReference>
<comment type="subunit">
    <text evidence="9 10">Homodimer.</text>
</comment>
<evidence type="ECO:0000256" key="2">
    <source>
        <dbReference type="ARBA" id="ARBA00007422"/>
    </source>
</evidence>
<dbReference type="HAMAP" id="MF_00147_B">
    <property type="entry name" value="TIM_B"/>
    <property type="match status" value="1"/>
</dbReference>
<comment type="subcellular location">
    <subcellularLocation>
        <location evidence="9 10">Cytoplasm</location>
    </subcellularLocation>
</comment>
<evidence type="ECO:0000256" key="10">
    <source>
        <dbReference type="RuleBase" id="RU363013"/>
    </source>
</evidence>
<dbReference type="InterPro" id="IPR022896">
    <property type="entry name" value="TrioseP_Isoase_bac/euk"/>
</dbReference>
<dbReference type="RefSeq" id="WP_048514649.1">
    <property type="nucleotide sequence ID" value="NZ_FUXD01000032.1"/>
</dbReference>
<protein>
    <recommendedName>
        <fullName evidence="4 9">Triosephosphate isomerase</fullName>
        <shortName evidence="9">TIM</shortName>
        <shortName evidence="9">TPI</shortName>
        <ecNumber evidence="3 9">5.3.1.1</ecNumber>
    </recommendedName>
    <alternativeName>
        <fullName evidence="9">Triose-phosphate isomerase</fullName>
    </alternativeName>
</protein>
<dbReference type="SUPFAM" id="SSF51351">
    <property type="entry name" value="Triosephosphate isomerase (TIM)"/>
    <property type="match status" value="1"/>
</dbReference>
<dbReference type="PROSITE" id="PS00171">
    <property type="entry name" value="TIM_1"/>
    <property type="match status" value="1"/>
</dbReference>
<proteinExistence type="inferred from homology"/>
<evidence type="ECO:0000256" key="4">
    <source>
        <dbReference type="ARBA" id="ARBA00019397"/>
    </source>
</evidence>
<dbReference type="PANTHER" id="PTHR21139">
    <property type="entry name" value="TRIOSEPHOSPHATE ISOMERASE"/>
    <property type="match status" value="1"/>
</dbReference>
<feature type="binding site" evidence="9">
    <location>
        <begin position="234"/>
        <end position="235"/>
    </location>
    <ligand>
        <name>substrate</name>
    </ligand>
</feature>
<dbReference type="GO" id="GO:0006096">
    <property type="term" value="P:glycolytic process"/>
    <property type="evidence" value="ECO:0007669"/>
    <property type="project" value="UniProtKB-UniRule"/>
</dbReference>
<comment type="pathway">
    <text evidence="9 10">Carbohydrate biosynthesis; gluconeogenesis.</text>
</comment>
<dbReference type="UniPathway" id="UPA00109">
    <property type="reaction ID" value="UER00189"/>
</dbReference>
<dbReference type="InterPro" id="IPR035990">
    <property type="entry name" value="TIM_sf"/>
</dbReference>
<dbReference type="Pfam" id="PF00121">
    <property type="entry name" value="TIM"/>
    <property type="match status" value="1"/>
</dbReference>
<dbReference type="EMBL" id="LEKT01000032">
    <property type="protein sequence ID" value="KMO86126.1"/>
    <property type="molecule type" value="Genomic_DNA"/>
</dbReference>
<dbReference type="InterPro" id="IPR020861">
    <property type="entry name" value="Triosephosphate_isomerase_AS"/>
</dbReference>
<comment type="similarity">
    <text evidence="2 9 10">Belongs to the triosephosphate isomerase family.</text>
</comment>
<dbReference type="GO" id="GO:0005829">
    <property type="term" value="C:cytosol"/>
    <property type="evidence" value="ECO:0007669"/>
    <property type="project" value="TreeGrafter"/>
</dbReference>
<dbReference type="InterPro" id="IPR000652">
    <property type="entry name" value="Triosephosphate_isomerase"/>
</dbReference>
<keyword evidence="12" id="KW-1185">Reference proteome</keyword>
<comment type="catalytic activity">
    <reaction evidence="9 10">
        <text>D-glyceraldehyde 3-phosphate = dihydroxyacetone phosphate</text>
        <dbReference type="Rhea" id="RHEA:18585"/>
        <dbReference type="ChEBI" id="CHEBI:57642"/>
        <dbReference type="ChEBI" id="CHEBI:59776"/>
        <dbReference type="EC" id="5.3.1.1"/>
    </reaction>
</comment>
<evidence type="ECO:0000256" key="3">
    <source>
        <dbReference type="ARBA" id="ARBA00011940"/>
    </source>
</evidence>
<accession>A0A0J6ZMK6</accession>
<dbReference type="AlphaFoldDB" id="A0A0J6ZMK6"/>
<dbReference type="CDD" id="cd00311">
    <property type="entry name" value="TIM"/>
    <property type="match status" value="1"/>
</dbReference>
<evidence type="ECO:0000256" key="5">
    <source>
        <dbReference type="ARBA" id="ARBA00022432"/>
    </source>
</evidence>
<dbReference type="Gene3D" id="3.20.20.70">
    <property type="entry name" value="Aldolase class I"/>
    <property type="match status" value="1"/>
</dbReference>
<evidence type="ECO:0000256" key="6">
    <source>
        <dbReference type="ARBA" id="ARBA00022490"/>
    </source>
</evidence>
<organism evidence="11 12">
    <name type="scientific">Megasphaera cerevisiae DSM 20462</name>
    <dbReference type="NCBI Taxonomy" id="1122219"/>
    <lineage>
        <taxon>Bacteria</taxon>
        <taxon>Bacillati</taxon>
        <taxon>Bacillota</taxon>
        <taxon>Negativicutes</taxon>
        <taxon>Veillonellales</taxon>
        <taxon>Veillonellaceae</taxon>
        <taxon>Megasphaera</taxon>
    </lineage>
</organism>
<keyword evidence="7 9" id="KW-0324">Glycolysis</keyword>
<reference evidence="11 12" key="1">
    <citation type="submission" date="2015-06" db="EMBL/GenBank/DDBJ databases">
        <title>Draft genome sequence of beer spoilage bacterium Megasphaera cerevisiae type strain 20462.</title>
        <authorList>
            <person name="Kutumbaka K."/>
            <person name="Pasmowitz J."/>
            <person name="Mategko J."/>
            <person name="Reyes D."/>
            <person name="Friedrich A."/>
            <person name="Han S."/>
            <person name="Martens-Habbena W."/>
            <person name="Neal-McKinney J."/>
            <person name="Janagama H.K."/>
            <person name="Nadala C."/>
            <person name="Samadpour M."/>
        </authorList>
    </citation>
    <scope>NUCLEOTIDE SEQUENCE [LARGE SCALE GENOMIC DNA]</scope>
    <source>
        <strain evidence="11 12">DSM 20462</strain>
    </source>
</reference>
<dbReference type="FunFam" id="3.20.20.70:FF:000016">
    <property type="entry name" value="Triosephosphate isomerase"/>
    <property type="match status" value="1"/>
</dbReference>
<dbReference type="Proteomes" id="UP000036503">
    <property type="component" value="Unassembled WGS sequence"/>
</dbReference>
<dbReference type="GO" id="GO:0004807">
    <property type="term" value="F:triose-phosphate isomerase activity"/>
    <property type="evidence" value="ECO:0007669"/>
    <property type="project" value="UniProtKB-UniRule"/>
</dbReference>
<dbReference type="PANTHER" id="PTHR21139:SF42">
    <property type="entry name" value="TRIOSEPHOSPHATE ISOMERASE"/>
    <property type="match status" value="1"/>
</dbReference>
<feature type="binding site" evidence="9">
    <location>
        <begin position="9"/>
        <end position="11"/>
    </location>
    <ligand>
        <name>substrate</name>
    </ligand>
</feature>
<keyword evidence="6 9" id="KW-0963">Cytoplasm</keyword>
<keyword evidence="8 9" id="KW-0413">Isomerase</keyword>
<dbReference type="InParanoid" id="A0A0J6ZMK6"/>
<dbReference type="GO" id="GO:0019563">
    <property type="term" value="P:glycerol catabolic process"/>
    <property type="evidence" value="ECO:0007669"/>
    <property type="project" value="TreeGrafter"/>
</dbReference>
<dbReference type="OrthoDB" id="9809429at2"/>
<sequence>MRKTIIAGNWKMNHLGSDAKATITGLVSRIPQNVKSEVVIAPVFPYLPMAVEFTKGTPVHVAAQNMHWEESGAYTGEVSPAMLVDIGVTHVIIGHSERRTYFNETDETVNKKADAALKHGLIPIICCGETLEQRERGIMQSWIEGQIEKALKGLTAAAMTKVVIAYEPIWAIGTGKTATSAQAQEVCAIIRKKILALYGSVAADSVSVLYGGSVKGKNVAELTGSPDIDGGLVGGASLKVDDFMAIIENAVIK</sequence>
<evidence type="ECO:0000313" key="12">
    <source>
        <dbReference type="Proteomes" id="UP000036503"/>
    </source>
</evidence>
<evidence type="ECO:0000256" key="8">
    <source>
        <dbReference type="ARBA" id="ARBA00023235"/>
    </source>
</evidence>
<feature type="active site" description="Electrophile" evidence="9">
    <location>
        <position position="95"/>
    </location>
</feature>